<dbReference type="RefSeq" id="WP_330197650.1">
    <property type="nucleotide sequence ID" value="NZ_JAZDRP010000001.1"/>
</dbReference>
<keyword evidence="3" id="KW-1185">Reference proteome</keyword>
<dbReference type="EMBL" id="JAZDRP010000001">
    <property type="protein sequence ID" value="MEE2524986.1"/>
    <property type="molecule type" value="Genomic_DNA"/>
</dbReference>
<reference evidence="2 3" key="1">
    <citation type="submission" date="2024-01" db="EMBL/GenBank/DDBJ databases">
        <title>Hyphobacterium bacterium isolated from marine sediment.</title>
        <authorList>
            <person name="Zhao S."/>
        </authorList>
    </citation>
    <scope>NUCLEOTIDE SEQUENCE [LARGE SCALE GENOMIC DNA]</scope>
    <source>
        <strain evidence="3">HN65</strain>
    </source>
</reference>
<gene>
    <name evidence="2" type="ORF">V0U79_01295</name>
</gene>
<protein>
    <submittedName>
        <fullName evidence="2">FAD-dependent oxidoreductase</fullName>
    </submittedName>
</protein>
<accession>A0ABU7LMZ1</accession>
<dbReference type="PANTHER" id="PTHR42923">
    <property type="entry name" value="PROTOPORPHYRINOGEN OXIDASE"/>
    <property type="match status" value="1"/>
</dbReference>
<name>A0ABU7LMZ1_9PROT</name>
<dbReference type="SUPFAM" id="SSF51905">
    <property type="entry name" value="FAD/NAD(P)-binding domain"/>
    <property type="match status" value="1"/>
</dbReference>
<dbReference type="PANTHER" id="PTHR42923:SF17">
    <property type="entry name" value="AMINE OXIDASE DOMAIN-CONTAINING PROTEIN"/>
    <property type="match status" value="1"/>
</dbReference>
<feature type="domain" description="Amine oxidase" evidence="1">
    <location>
        <begin position="22"/>
        <end position="290"/>
    </location>
</feature>
<dbReference type="InterPro" id="IPR002937">
    <property type="entry name" value="Amino_oxidase"/>
</dbReference>
<dbReference type="InterPro" id="IPR036188">
    <property type="entry name" value="FAD/NAD-bd_sf"/>
</dbReference>
<dbReference type="Gene3D" id="1.10.405.20">
    <property type="match status" value="1"/>
</dbReference>
<dbReference type="InterPro" id="IPR050464">
    <property type="entry name" value="Zeta_carotene_desat/Oxidored"/>
</dbReference>
<comment type="caution">
    <text evidence="2">The sequence shown here is derived from an EMBL/GenBank/DDBJ whole genome shotgun (WGS) entry which is preliminary data.</text>
</comment>
<evidence type="ECO:0000259" key="1">
    <source>
        <dbReference type="Pfam" id="PF01593"/>
    </source>
</evidence>
<dbReference type="Pfam" id="PF01593">
    <property type="entry name" value="Amino_oxidase"/>
    <property type="match status" value="1"/>
</dbReference>
<dbReference type="Gene3D" id="3.50.50.60">
    <property type="entry name" value="FAD/NAD(P)-binding domain"/>
    <property type="match status" value="1"/>
</dbReference>
<proteinExistence type="predicted"/>
<dbReference type="Proteomes" id="UP001354971">
    <property type="component" value="Unassembled WGS sequence"/>
</dbReference>
<dbReference type="Gene3D" id="3.30.70.1990">
    <property type="match status" value="1"/>
</dbReference>
<sequence length="453" mass="50514">MSPIITPDFVRRKKIAIIGAGISGLGAAWALRNVHDITLFEKRDRLGGHANTVDIDYDGTPIAVDTGFIVFNPLNYPNMVALFDELGVESFESDMSFSFSLDRDIEWSSNGLSGLFAQKRNAIRPSYLAMLRDVLRFNRLAQRDLDAGNLSGIGLGHYLEKQGFGDRFVTNYLLPMGAAIWSASEEEMRAYPAEAFVKFFQNHRLMHMARPQWRTVKGGSREYVSRIAADLQGKVSLSQPATAVWRNAHGVLIETEDGKVREFDEVILACHSNQSRKLIRDLDAEEANLLGAIGYSANRAVLHRDESLCPGRHSARAAWNYCRDTKDGPASVTYDMNRLQGIDPSKPLFVTLNPHREPDPAKVFGEFQYDHPQFNTAALAAQRIFNRVQGVRRTWFAGAWLGYGFHEDGLRSGLRVALRLGGQIPWDFAEGDITGGRWGERPDTAIPALTAAE</sequence>
<evidence type="ECO:0000313" key="3">
    <source>
        <dbReference type="Proteomes" id="UP001354971"/>
    </source>
</evidence>
<organism evidence="2 3">
    <name type="scientific">Hyphobacterium lacteum</name>
    <dbReference type="NCBI Taxonomy" id="3116575"/>
    <lineage>
        <taxon>Bacteria</taxon>
        <taxon>Pseudomonadati</taxon>
        <taxon>Pseudomonadota</taxon>
        <taxon>Alphaproteobacteria</taxon>
        <taxon>Maricaulales</taxon>
        <taxon>Maricaulaceae</taxon>
        <taxon>Hyphobacterium</taxon>
    </lineage>
</organism>
<evidence type="ECO:0000313" key="2">
    <source>
        <dbReference type="EMBL" id="MEE2524986.1"/>
    </source>
</evidence>